<evidence type="ECO:0000313" key="1">
    <source>
        <dbReference type="EMBL" id="MBU3078647.1"/>
    </source>
</evidence>
<comment type="caution">
    <text evidence="1">The sequence shown here is derived from an EMBL/GenBank/DDBJ whole genome shotgun (WGS) entry which is preliminary data.</text>
</comment>
<dbReference type="EMBL" id="JAHKRT010000006">
    <property type="protein sequence ID" value="MBU3078647.1"/>
    <property type="molecule type" value="Genomic_DNA"/>
</dbReference>
<proteinExistence type="predicted"/>
<protein>
    <recommendedName>
        <fullName evidence="3">Flagellar FliJ protein</fullName>
    </recommendedName>
</protein>
<evidence type="ECO:0000313" key="2">
    <source>
        <dbReference type="Proteomes" id="UP000776276"/>
    </source>
</evidence>
<evidence type="ECO:0008006" key="3">
    <source>
        <dbReference type="Google" id="ProtNLM"/>
    </source>
</evidence>
<organism evidence="1 2">
    <name type="scientific">Sphingomonas quercus</name>
    <dbReference type="NCBI Taxonomy" id="2842451"/>
    <lineage>
        <taxon>Bacteria</taxon>
        <taxon>Pseudomonadati</taxon>
        <taxon>Pseudomonadota</taxon>
        <taxon>Alphaproteobacteria</taxon>
        <taxon>Sphingomonadales</taxon>
        <taxon>Sphingomonadaceae</taxon>
        <taxon>Sphingomonas</taxon>
    </lineage>
</organism>
<gene>
    <name evidence="1" type="ORF">KOF26_12295</name>
</gene>
<reference evidence="1 2" key="1">
    <citation type="submission" date="2021-06" db="EMBL/GenBank/DDBJ databases">
        <title>Sphingomonas sp. XMGL2, whole genome shotgun sequencing project.</title>
        <authorList>
            <person name="Zhao G."/>
            <person name="Shen L."/>
        </authorList>
    </citation>
    <scope>NUCLEOTIDE SEQUENCE [LARGE SCALE GENOMIC DNA]</scope>
    <source>
        <strain evidence="1 2">XMGL2</strain>
    </source>
</reference>
<sequence length="137" mass="15316">MKTPYDAAARVRQREIDDLRKLIDAERGRLAQIDKRLETIAAALVREARLAADDPALTAQAYMDLLRAERARLVAEKPVIEARLAQLRDQTAEAYGALRAIETAAADYRHEAERILANAEQTMLDDIAATSLFRRSA</sequence>
<dbReference type="RefSeq" id="WP_216325223.1">
    <property type="nucleotide sequence ID" value="NZ_JAHKRT010000006.1"/>
</dbReference>
<keyword evidence="2" id="KW-1185">Reference proteome</keyword>
<name>A0ABS6BK26_9SPHN</name>
<dbReference type="Proteomes" id="UP000776276">
    <property type="component" value="Unassembled WGS sequence"/>
</dbReference>
<accession>A0ABS6BK26</accession>